<dbReference type="EMBL" id="CP022743">
    <property type="protein sequence ID" value="ASU33663.1"/>
    <property type="molecule type" value="Genomic_DNA"/>
</dbReference>
<evidence type="ECO:0000313" key="3">
    <source>
        <dbReference type="EMBL" id="ASU33663.1"/>
    </source>
</evidence>
<dbReference type="PANTHER" id="PTHR45947">
    <property type="entry name" value="SULFOQUINOVOSYL TRANSFERASE SQD2"/>
    <property type="match status" value="1"/>
</dbReference>
<dbReference type="Proteomes" id="UP000215002">
    <property type="component" value="Chromosome"/>
</dbReference>
<dbReference type="Gene3D" id="3.40.50.2000">
    <property type="entry name" value="Glycogen Phosphorylase B"/>
    <property type="match status" value="2"/>
</dbReference>
<evidence type="ECO:0000259" key="2">
    <source>
        <dbReference type="Pfam" id="PF13439"/>
    </source>
</evidence>
<dbReference type="Pfam" id="PF00534">
    <property type="entry name" value="Glycos_transf_1"/>
    <property type="match status" value="1"/>
</dbReference>
<proteinExistence type="predicted"/>
<dbReference type="Pfam" id="PF13439">
    <property type="entry name" value="Glyco_transf_4"/>
    <property type="match status" value="1"/>
</dbReference>
<dbReference type="KEGG" id="muc:MuYL_1767"/>
<feature type="domain" description="Glycosyltransferase subfamily 4-like N-terminal" evidence="2">
    <location>
        <begin position="23"/>
        <end position="231"/>
    </location>
</feature>
<protein>
    <submittedName>
        <fullName evidence="3">Uncharacterized protein</fullName>
    </submittedName>
</protein>
<name>A0A223NUV8_9SPHI</name>
<dbReference type="GO" id="GO:0016757">
    <property type="term" value="F:glycosyltransferase activity"/>
    <property type="evidence" value="ECO:0007669"/>
    <property type="project" value="InterPro"/>
</dbReference>
<feature type="domain" description="Glycosyl transferase family 1" evidence="1">
    <location>
        <begin position="236"/>
        <end position="396"/>
    </location>
</feature>
<accession>A0A223NUV8</accession>
<dbReference type="CDD" id="cd03801">
    <property type="entry name" value="GT4_PimA-like"/>
    <property type="match status" value="1"/>
</dbReference>
<dbReference type="SUPFAM" id="SSF53756">
    <property type="entry name" value="UDP-Glycosyltransferase/glycogen phosphorylase"/>
    <property type="match status" value="1"/>
</dbReference>
<organism evidence="3 4">
    <name type="scientific">Mucilaginibacter xinganensis</name>
    <dbReference type="NCBI Taxonomy" id="1234841"/>
    <lineage>
        <taxon>Bacteria</taxon>
        <taxon>Pseudomonadati</taxon>
        <taxon>Bacteroidota</taxon>
        <taxon>Sphingobacteriia</taxon>
        <taxon>Sphingobacteriales</taxon>
        <taxon>Sphingobacteriaceae</taxon>
        <taxon>Mucilaginibacter</taxon>
    </lineage>
</organism>
<dbReference type="InterPro" id="IPR028098">
    <property type="entry name" value="Glyco_trans_4-like_N"/>
</dbReference>
<keyword evidence="4" id="KW-1185">Reference proteome</keyword>
<reference evidence="3 4" key="1">
    <citation type="submission" date="2017-08" db="EMBL/GenBank/DDBJ databases">
        <title>Complete genome sequence of Mucilaginibacter sp. strain BJC16-A31.</title>
        <authorList>
            <consortium name="Henan University of Science and Technology"/>
            <person name="You X."/>
        </authorList>
    </citation>
    <scope>NUCLEOTIDE SEQUENCE [LARGE SCALE GENOMIC DNA]</scope>
    <source>
        <strain evidence="3 4">BJC16-A31</strain>
    </source>
</reference>
<dbReference type="InterPro" id="IPR050194">
    <property type="entry name" value="Glycosyltransferase_grp1"/>
</dbReference>
<dbReference type="AlphaFoldDB" id="A0A223NUV8"/>
<gene>
    <name evidence="3" type="ORF">MuYL_1767</name>
</gene>
<sequence>MYFESNNSLMNILVVNWAWYPTGGDWTYVENVVNIYQQKGHHVIPFSMKDERNFPTPYSDYFIENIDYKKVNKRSISAGVKVVMKSIYSFEAQENLERLLADVKIDFAHINVIHHYITPTILKILKKRNIPIIWTLHEYTPICPDSIFVSHGQICERCFGGAFYNCITHSCKKGSYLASTVAALENYVHKYLNYYAYVDHFVCPSVFQYEKYKQFNFFNDKLVQIYHGYDYAEIEKAKQLTVQNPEKYIVFVGRLEKIKGAHTLLKAMQSLPEVSLKIIGDGTQEDELKAYKETHQLTNVTFLGKKTKQETLQVINGAVFLICPSECYEVLGFTVVEAMALGKPVIGAAIGGIPEMVIDNYTGLLFTPGNVEQLSEKIKWLIQNPDVAAKMSINAQIHINKLINNETHFKSLQTLIPEL</sequence>
<dbReference type="InterPro" id="IPR001296">
    <property type="entry name" value="Glyco_trans_1"/>
</dbReference>
<evidence type="ECO:0000259" key="1">
    <source>
        <dbReference type="Pfam" id="PF00534"/>
    </source>
</evidence>
<dbReference type="PANTHER" id="PTHR45947:SF13">
    <property type="entry name" value="TRANSFERASE"/>
    <property type="match status" value="1"/>
</dbReference>
<evidence type="ECO:0000313" key="4">
    <source>
        <dbReference type="Proteomes" id="UP000215002"/>
    </source>
</evidence>